<proteinExistence type="predicted"/>
<sequence length="146" mass="16811">MDDEYALSEQQILTRELEKLRLLGEEFLYSGYYPRLNSRVLTTSNYLSSKSPDVNKIWACTLMTPPEVEEKGIWHTDGKPIFDYGFTFNGNPYGMIAVYDRSQFEWPTEIGDDGQPFIFAAQGKYQFKHPENKLAALVAVVKIITR</sequence>
<dbReference type="AlphaFoldDB" id="A0A1F5Z4V0"/>
<evidence type="ECO:0000313" key="1">
    <source>
        <dbReference type="EMBL" id="OGG07456.1"/>
    </source>
</evidence>
<organism evidence="1 2">
    <name type="scientific">Candidatus Gottesmanbacteria bacterium RIFCSPHIGHO2_01_FULL_42_12</name>
    <dbReference type="NCBI Taxonomy" id="1798377"/>
    <lineage>
        <taxon>Bacteria</taxon>
        <taxon>Candidatus Gottesmaniibacteriota</taxon>
    </lineage>
</organism>
<comment type="caution">
    <text evidence="1">The sequence shown here is derived from an EMBL/GenBank/DDBJ whole genome shotgun (WGS) entry which is preliminary data.</text>
</comment>
<name>A0A1F5Z4V0_9BACT</name>
<evidence type="ECO:0000313" key="2">
    <source>
        <dbReference type="Proteomes" id="UP000178681"/>
    </source>
</evidence>
<reference evidence="1 2" key="1">
    <citation type="journal article" date="2016" name="Nat. Commun.">
        <title>Thousands of microbial genomes shed light on interconnected biogeochemical processes in an aquifer system.</title>
        <authorList>
            <person name="Anantharaman K."/>
            <person name="Brown C.T."/>
            <person name="Hug L.A."/>
            <person name="Sharon I."/>
            <person name="Castelle C.J."/>
            <person name="Probst A.J."/>
            <person name="Thomas B.C."/>
            <person name="Singh A."/>
            <person name="Wilkins M.J."/>
            <person name="Karaoz U."/>
            <person name="Brodie E.L."/>
            <person name="Williams K.H."/>
            <person name="Hubbard S.S."/>
            <person name="Banfield J.F."/>
        </authorList>
    </citation>
    <scope>NUCLEOTIDE SEQUENCE [LARGE SCALE GENOMIC DNA]</scope>
</reference>
<dbReference type="Proteomes" id="UP000178681">
    <property type="component" value="Unassembled WGS sequence"/>
</dbReference>
<protein>
    <submittedName>
        <fullName evidence="1">Uncharacterized protein</fullName>
    </submittedName>
</protein>
<accession>A0A1F5Z4V0</accession>
<dbReference type="EMBL" id="MFJG01000005">
    <property type="protein sequence ID" value="OGG07456.1"/>
    <property type="molecule type" value="Genomic_DNA"/>
</dbReference>
<dbReference type="STRING" id="1798377.A2872_02535"/>
<gene>
    <name evidence="1" type="ORF">A2872_02535</name>
</gene>